<feature type="transmembrane region" description="Helical" evidence="1">
    <location>
        <begin position="60"/>
        <end position="78"/>
    </location>
</feature>
<keyword evidence="1" id="KW-1133">Transmembrane helix</keyword>
<reference evidence="3" key="1">
    <citation type="submission" date="2015-03" db="EMBL/GenBank/DDBJ databases">
        <authorList>
            <person name="Urmite Genomes"/>
        </authorList>
    </citation>
    <scope>NUCLEOTIDE SEQUENCE [LARGE SCALE GENOMIC DNA]</scope>
    <source>
        <strain evidence="3">FF10</strain>
    </source>
</reference>
<dbReference type="Proteomes" id="UP000198604">
    <property type="component" value="Unassembled WGS sequence"/>
</dbReference>
<accession>A0A0E4CSB2</accession>
<evidence type="ECO:0000313" key="3">
    <source>
        <dbReference type="Proteomes" id="UP000198604"/>
    </source>
</evidence>
<keyword evidence="3" id="KW-1185">Reference proteome</keyword>
<dbReference type="STRING" id="1608583.BN1356_00793"/>
<dbReference type="EMBL" id="CTEN01000002">
    <property type="protein sequence ID" value="CQR24446.1"/>
    <property type="molecule type" value="Genomic_DNA"/>
</dbReference>
<gene>
    <name evidence="2" type="ORF">BN1356_00793</name>
</gene>
<evidence type="ECO:0000256" key="1">
    <source>
        <dbReference type="SAM" id="Phobius"/>
    </source>
</evidence>
<name>A0A0E4CSB2_9STRE</name>
<feature type="transmembrane region" description="Helical" evidence="1">
    <location>
        <begin position="90"/>
        <end position="112"/>
    </location>
</feature>
<dbReference type="AlphaFoldDB" id="A0A0E4CSB2"/>
<organism evidence="2 3">
    <name type="scientific">Streptococcus varani</name>
    <dbReference type="NCBI Taxonomy" id="1608583"/>
    <lineage>
        <taxon>Bacteria</taxon>
        <taxon>Bacillati</taxon>
        <taxon>Bacillota</taxon>
        <taxon>Bacilli</taxon>
        <taxon>Lactobacillales</taxon>
        <taxon>Streptococcaceae</taxon>
        <taxon>Streptococcus</taxon>
    </lineage>
</organism>
<dbReference type="RefSeq" id="WP_093650111.1">
    <property type="nucleotide sequence ID" value="NZ_CTEN01000002.1"/>
</dbReference>
<keyword evidence="1" id="KW-0812">Transmembrane</keyword>
<proteinExistence type="predicted"/>
<protein>
    <submittedName>
        <fullName evidence="2">Membrane protein</fullName>
    </submittedName>
</protein>
<keyword evidence="1" id="KW-0472">Membrane</keyword>
<feature type="transmembrane region" description="Helical" evidence="1">
    <location>
        <begin position="6"/>
        <end position="26"/>
    </location>
</feature>
<dbReference type="OrthoDB" id="2236182at2"/>
<sequence length="113" mass="13110">MFRHLMIVYMGIYMLIVLGSAIYSFFKSKRMNGLGFSLCLLCLAVVGVSLVFYAQAYHPLQMVGFALSFTLISSIFFYNGVRDKTSKFNMVITLSMIRLFLHLQLLFFLYLFR</sequence>
<feature type="transmembrane region" description="Helical" evidence="1">
    <location>
        <begin position="33"/>
        <end position="54"/>
    </location>
</feature>
<evidence type="ECO:0000313" key="2">
    <source>
        <dbReference type="EMBL" id="CQR24446.1"/>
    </source>
</evidence>